<evidence type="ECO:0000259" key="4">
    <source>
        <dbReference type="Pfam" id="PF05592"/>
    </source>
</evidence>
<dbReference type="InterPro" id="IPR008928">
    <property type="entry name" value="6-hairpin_glycosidase_sf"/>
</dbReference>
<dbReference type="Pfam" id="PF17389">
    <property type="entry name" value="Bac_rhamnosid6H"/>
    <property type="match status" value="1"/>
</dbReference>
<feature type="domain" description="Alpha-L-rhamnosidase concanavalin-like" evidence="4">
    <location>
        <begin position="307"/>
        <end position="405"/>
    </location>
</feature>
<gene>
    <name evidence="8" type="ORF">CSTERTH_05025</name>
</gene>
<dbReference type="Proteomes" id="UP000092971">
    <property type="component" value="Chromosome"/>
</dbReference>
<dbReference type="Pfam" id="PF08531">
    <property type="entry name" value="Bac_rhamnosid_N"/>
    <property type="match status" value="1"/>
</dbReference>
<dbReference type="Pfam" id="PF05592">
    <property type="entry name" value="Bac_rhamnosid"/>
    <property type="match status" value="1"/>
</dbReference>
<dbReference type="AlphaFoldDB" id="A0A1B1YCF6"/>
<dbReference type="Gene3D" id="2.60.40.10">
    <property type="entry name" value="Immunoglobulins"/>
    <property type="match status" value="1"/>
</dbReference>
<dbReference type="PIRSF" id="PIRSF010631">
    <property type="entry name" value="A-rhamnsds"/>
    <property type="match status" value="1"/>
</dbReference>
<evidence type="ECO:0000256" key="2">
    <source>
        <dbReference type="ARBA" id="ARBA00012652"/>
    </source>
</evidence>
<organism evidence="8 9">
    <name type="scientific">Thermoclostridium stercorarium subsp. thermolacticum DSM 2910</name>
    <dbReference type="NCBI Taxonomy" id="1121336"/>
    <lineage>
        <taxon>Bacteria</taxon>
        <taxon>Bacillati</taxon>
        <taxon>Bacillota</taxon>
        <taxon>Clostridia</taxon>
        <taxon>Eubacteriales</taxon>
        <taxon>Oscillospiraceae</taxon>
        <taxon>Thermoclostridium</taxon>
    </lineage>
</organism>
<name>A0A1B1YCF6_THEST</name>
<dbReference type="Pfam" id="PF25788">
    <property type="entry name" value="Ig_Rha78A_N"/>
    <property type="match status" value="1"/>
</dbReference>
<evidence type="ECO:0000313" key="9">
    <source>
        <dbReference type="Proteomes" id="UP000092971"/>
    </source>
</evidence>
<dbReference type="InterPro" id="IPR013737">
    <property type="entry name" value="Bac_rhamnosid_N"/>
</dbReference>
<dbReference type="PANTHER" id="PTHR33307">
    <property type="entry name" value="ALPHA-RHAMNOSIDASE (EUROFUNG)"/>
    <property type="match status" value="1"/>
</dbReference>
<proteinExistence type="predicted"/>
<feature type="domain" description="Bacterial alpha-L-rhamnosidase N-terminal" evidence="5">
    <location>
        <begin position="138"/>
        <end position="298"/>
    </location>
</feature>
<dbReference type="EMBL" id="CP014672">
    <property type="protein sequence ID" value="ANW98449.1"/>
    <property type="molecule type" value="Genomic_DNA"/>
</dbReference>
<dbReference type="InterPro" id="IPR016007">
    <property type="entry name" value="Alpha_rhamnosid"/>
</dbReference>
<dbReference type="Pfam" id="PF17390">
    <property type="entry name" value="Bac_rhamnosid_C"/>
    <property type="match status" value="1"/>
</dbReference>
<evidence type="ECO:0000256" key="1">
    <source>
        <dbReference type="ARBA" id="ARBA00001445"/>
    </source>
</evidence>
<dbReference type="GO" id="GO:0005975">
    <property type="term" value="P:carbohydrate metabolic process"/>
    <property type="evidence" value="ECO:0007669"/>
    <property type="project" value="InterPro"/>
</dbReference>
<dbReference type="SMR" id="A0A1B1YCF6"/>
<feature type="domain" description="Alpha-L-rhamnosidase six-hairpin glycosidase" evidence="6">
    <location>
        <begin position="409"/>
        <end position="757"/>
    </location>
</feature>
<keyword evidence="3" id="KW-0378">Hydrolase</keyword>
<dbReference type="InterPro" id="IPR035398">
    <property type="entry name" value="Bac_rhamnosid_C"/>
</dbReference>
<dbReference type="InterPro" id="IPR012341">
    <property type="entry name" value="6hp_glycosidase-like_sf"/>
</dbReference>
<dbReference type="Gene3D" id="2.60.420.10">
    <property type="entry name" value="Maltose phosphorylase, domain 3"/>
    <property type="match status" value="1"/>
</dbReference>
<dbReference type="InterPro" id="IPR035396">
    <property type="entry name" value="Bac_rhamnosid6H"/>
</dbReference>
<dbReference type="Gene3D" id="1.50.10.10">
    <property type="match status" value="1"/>
</dbReference>
<feature type="domain" description="Alpha-L-rhamnosidase C-terminal" evidence="7">
    <location>
        <begin position="760"/>
        <end position="839"/>
    </location>
</feature>
<dbReference type="PANTHER" id="PTHR33307:SF6">
    <property type="entry name" value="ALPHA-RHAMNOSIDASE (EUROFUNG)-RELATED"/>
    <property type="match status" value="1"/>
</dbReference>
<evidence type="ECO:0000259" key="7">
    <source>
        <dbReference type="Pfam" id="PF17390"/>
    </source>
</evidence>
<dbReference type="SUPFAM" id="SSF48208">
    <property type="entry name" value="Six-hairpin glycosidases"/>
    <property type="match status" value="1"/>
</dbReference>
<dbReference type="OrthoDB" id="9761045at2"/>
<sequence length="928" mass="106735">MEMMRVYNLKTNRIKNPMGFVINKPKLSWLVESDTAKHQVAAQVEISADINFENIIFDSGKRTDIDSISYSPQVELKPRTRYYWRVRVWGDDGSEAVSEAAWFETSKMDEPWKAKWITPDFDPSVHPVVFTDFSIERDVADARAYVCGLGLYEMSVNGEKTGDEYLAPGLVAYDKWIPYQTYDITSQLKKGINTAEFLLGNGWYKGRYGLNRKQPFRYGNEFALICEIHITYQDGTADVIYTDTSWKARKSKVIDSGIYDGEIYDDTFCDDAVYPVRIADLDVNKLEPRRSPGIKIKERIKPAEIIRTPEGETVIDMGQNMVGWLEFTNRAPKGAEIMLQFGEVLQDGNFYRDNLRTAKCEFHYISDGKVKKVRPHFTFYGFRYVKLTKWEGEVNPEDFTGLVLYSDLERTGNITTDNSLVNRLFLNALWSQKGNFLDVPTDCPQRDERMGWTGDAQVFSGAAAFNMDVFAFFGKYLYDLKQEQKARGGNVPVVVPAHDVKQNGACGWGDAAVIIPWNMYLHYGDVSILEQQYKSMKGWVDYIKSKDDAAGGRRLWLNDFHYGDWLSLDVEDPFNRFGGTEHAYLASAFYSYSAGIVSKAAKILNKKEDAEYYRKLSEEVKNAIRKEYFTPTGRLAVNTQTAYVIALYMDLVPDEWKERVAFELRKKLKETKYHLRTGFLGTPYLCRVLSEYGSNDIAYRLLTNTDYPGWLYPVTMGATTIWERWNSMLPDGKVSDTGMNSFNHYSYGSIVEWIYRNAAGIQPVEDAPGFRRFRLKPQPHYLLKSLDAEFLSPAGKIISRWNINENGSVSFYFRIPFNTTAELVLPDTEGTGLEGVHELECGEYTYTYMPKRPYKKMYGTDTPMREIYENERAKEIVTAYLSEMAGWMLFPMFAGERSIRDFVREGLLQIDEKTLKEIDEKLSKVTVE</sequence>
<accession>A0A1B1YCF6</accession>
<dbReference type="Gene3D" id="2.60.120.260">
    <property type="entry name" value="Galactose-binding domain-like"/>
    <property type="match status" value="2"/>
</dbReference>
<dbReference type="GO" id="GO:0030596">
    <property type="term" value="F:alpha-L-rhamnosidase activity"/>
    <property type="evidence" value="ECO:0007669"/>
    <property type="project" value="UniProtKB-EC"/>
</dbReference>
<dbReference type="InterPro" id="IPR008902">
    <property type="entry name" value="Rhamnosid_concanavalin"/>
</dbReference>
<evidence type="ECO:0000259" key="5">
    <source>
        <dbReference type="Pfam" id="PF08531"/>
    </source>
</evidence>
<reference evidence="8 9" key="1">
    <citation type="submission" date="2016-02" db="EMBL/GenBank/DDBJ databases">
        <title>Comparison of Clostridium stercorarium subspecies using comparative genomics and transcriptomics.</title>
        <authorList>
            <person name="Schellenberg J."/>
            <person name="Thallinger G."/>
            <person name="Levin D.B."/>
            <person name="Zhang X."/>
            <person name="Alvare G."/>
            <person name="Fristensky B."/>
            <person name="Sparling R."/>
        </authorList>
    </citation>
    <scope>NUCLEOTIDE SEQUENCE [LARGE SCALE GENOMIC DNA]</scope>
    <source>
        <strain evidence="8 9">DSM 2910</strain>
    </source>
</reference>
<dbReference type="InterPro" id="IPR013783">
    <property type="entry name" value="Ig-like_fold"/>
</dbReference>
<protein>
    <recommendedName>
        <fullName evidence="2">alpha-L-rhamnosidase</fullName>
        <ecNumber evidence="2">3.2.1.40</ecNumber>
    </recommendedName>
</protein>
<dbReference type="EC" id="3.2.1.40" evidence="2"/>
<comment type="catalytic activity">
    <reaction evidence="1">
        <text>Hydrolysis of terminal non-reducing alpha-L-rhamnose residues in alpha-L-rhamnosides.</text>
        <dbReference type="EC" id="3.2.1.40"/>
    </reaction>
</comment>
<evidence type="ECO:0000313" key="8">
    <source>
        <dbReference type="EMBL" id="ANW98449.1"/>
    </source>
</evidence>
<evidence type="ECO:0000259" key="6">
    <source>
        <dbReference type="Pfam" id="PF17389"/>
    </source>
</evidence>
<evidence type="ECO:0000256" key="3">
    <source>
        <dbReference type="ARBA" id="ARBA00022801"/>
    </source>
</evidence>